<reference evidence="2" key="1">
    <citation type="submission" date="2023-10" db="EMBL/GenBank/DDBJ databases">
        <authorList>
            <person name="Chen Y."/>
            <person name="Shah S."/>
            <person name="Dougan E. K."/>
            <person name="Thang M."/>
            <person name="Chan C."/>
        </authorList>
    </citation>
    <scope>NUCLEOTIDE SEQUENCE [LARGE SCALE GENOMIC DNA]</scope>
</reference>
<name>A0ABN9TW85_9DINO</name>
<dbReference type="EMBL" id="CAUYUJ010015161">
    <property type="protein sequence ID" value="CAK0850550.1"/>
    <property type="molecule type" value="Genomic_DNA"/>
</dbReference>
<gene>
    <name evidence="2" type="ORF">PCOR1329_LOCUS42942</name>
</gene>
<evidence type="ECO:0000313" key="3">
    <source>
        <dbReference type="Proteomes" id="UP001189429"/>
    </source>
</evidence>
<feature type="non-terminal residue" evidence="2">
    <location>
        <position position="1"/>
    </location>
</feature>
<keyword evidence="3" id="KW-1185">Reference proteome</keyword>
<sequence>AAAAMVAAAVRTSLDGSPDAVQEEVKARLAMVEPALKEMVKAGPSGDPALNGDMKAMRNTGLHLDMGCGADNLPQDGKETKRRQRSGRKIKEKANLRLAAEPGECEEGHFSEASCTSAANQHVEQNQVDCKPSEDPSLVHEVIDVSVEAFVQKVPKEADEDQHIGVKVKKPQDDAVEVATLTLSAAKQKIEGTACVVFELEAQLESARAVHLAACEEAVDAGFEAIDFGEAGS</sequence>
<feature type="compositionally biased region" description="Basic residues" evidence="1">
    <location>
        <begin position="80"/>
        <end position="91"/>
    </location>
</feature>
<proteinExistence type="predicted"/>
<organism evidence="2 3">
    <name type="scientific">Prorocentrum cordatum</name>
    <dbReference type="NCBI Taxonomy" id="2364126"/>
    <lineage>
        <taxon>Eukaryota</taxon>
        <taxon>Sar</taxon>
        <taxon>Alveolata</taxon>
        <taxon>Dinophyceae</taxon>
        <taxon>Prorocentrales</taxon>
        <taxon>Prorocentraceae</taxon>
        <taxon>Prorocentrum</taxon>
    </lineage>
</organism>
<feature type="region of interest" description="Disordered" evidence="1">
    <location>
        <begin position="69"/>
        <end position="94"/>
    </location>
</feature>
<evidence type="ECO:0000256" key="1">
    <source>
        <dbReference type="SAM" id="MobiDB-lite"/>
    </source>
</evidence>
<evidence type="ECO:0000313" key="2">
    <source>
        <dbReference type="EMBL" id="CAK0850550.1"/>
    </source>
</evidence>
<dbReference type="Proteomes" id="UP001189429">
    <property type="component" value="Unassembled WGS sequence"/>
</dbReference>
<accession>A0ABN9TW85</accession>
<protein>
    <submittedName>
        <fullName evidence="2">Uncharacterized protein</fullName>
    </submittedName>
</protein>
<comment type="caution">
    <text evidence="2">The sequence shown here is derived from an EMBL/GenBank/DDBJ whole genome shotgun (WGS) entry which is preliminary data.</text>
</comment>